<dbReference type="InterPro" id="IPR036047">
    <property type="entry name" value="F-box-like_dom_sf"/>
</dbReference>
<dbReference type="InterPro" id="IPR053781">
    <property type="entry name" value="F-box_AtFBL13-like"/>
</dbReference>
<proteinExistence type="predicted"/>
<dbReference type="InterPro" id="IPR055294">
    <property type="entry name" value="FBL60-like"/>
</dbReference>
<name>A0ABD1BZV4_CARAN</name>
<dbReference type="SUPFAM" id="SSF81383">
    <property type="entry name" value="F-box domain"/>
    <property type="match status" value="1"/>
</dbReference>
<feature type="domain" description="F-box" evidence="1">
    <location>
        <begin position="9"/>
        <end position="41"/>
    </location>
</feature>
<gene>
    <name evidence="2" type="ORF">V5N11_002447</name>
</gene>
<protein>
    <submittedName>
        <fullName evidence="2">F-box/LRR-repeat protein</fullName>
    </submittedName>
</protein>
<dbReference type="AlphaFoldDB" id="A0ABD1BZV4"/>
<reference evidence="2 3" key="1">
    <citation type="submission" date="2024-04" db="EMBL/GenBank/DDBJ databases">
        <title>Genome assembly C_amara_ONT_v2.</title>
        <authorList>
            <person name="Yant L."/>
            <person name="Moore C."/>
            <person name="Slenker M."/>
        </authorList>
    </citation>
    <scope>NUCLEOTIDE SEQUENCE [LARGE SCALE GENOMIC DNA]</scope>
    <source>
        <tissue evidence="2">Leaf</tissue>
    </source>
</reference>
<sequence length="226" mass="26340">MNSEKGDVISDLPDALICYILSFLPTKEAASVLAKRWKHLLAFVPNLDFDDSSYFHPPMKWEKIRKNSSRFTCFVDSVLALQATTNAPLNRFHVKCRKVEDVYYVFDWIPKVLKRGVLDIDVYISMGRSLYLCHLPSKIFVSKTLVRLKIKIMDGFYIKVKVMFVFRNLRLHLDNFVIKVIMFNKLLAGCNAFEELVLHNWNWHSEDEPCSVTVSTPTNVQKFARR</sequence>
<organism evidence="2 3">
    <name type="scientific">Cardamine amara subsp. amara</name>
    <dbReference type="NCBI Taxonomy" id="228776"/>
    <lineage>
        <taxon>Eukaryota</taxon>
        <taxon>Viridiplantae</taxon>
        <taxon>Streptophyta</taxon>
        <taxon>Embryophyta</taxon>
        <taxon>Tracheophyta</taxon>
        <taxon>Spermatophyta</taxon>
        <taxon>Magnoliopsida</taxon>
        <taxon>eudicotyledons</taxon>
        <taxon>Gunneridae</taxon>
        <taxon>Pentapetalae</taxon>
        <taxon>rosids</taxon>
        <taxon>malvids</taxon>
        <taxon>Brassicales</taxon>
        <taxon>Brassicaceae</taxon>
        <taxon>Cardamineae</taxon>
        <taxon>Cardamine</taxon>
    </lineage>
</organism>
<dbReference type="EMBL" id="JBANAX010000091">
    <property type="protein sequence ID" value="KAL1222757.1"/>
    <property type="molecule type" value="Genomic_DNA"/>
</dbReference>
<dbReference type="InterPro" id="IPR001810">
    <property type="entry name" value="F-box_dom"/>
</dbReference>
<dbReference type="Proteomes" id="UP001558713">
    <property type="component" value="Unassembled WGS sequence"/>
</dbReference>
<accession>A0ABD1BZV4</accession>
<dbReference type="PANTHER" id="PTHR31293">
    <property type="entry name" value="RNI-LIKE SUPERFAMILY PROTEIN"/>
    <property type="match status" value="1"/>
</dbReference>
<evidence type="ECO:0000313" key="2">
    <source>
        <dbReference type="EMBL" id="KAL1222757.1"/>
    </source>
</evidence>
<dbReference type="CDD" id="cd22160">
    <property type="entry name" value="F-box_AtFBL13-like"/>
    <property type="match status" value="1"/>
</dbReference>
<comment type="caution">
    <text evidence="2">The sequence shown here is derived from an EMBL/GenBank/DDBJ whole genome shotgun (WGS) entry which is preliminary data.</text>
</comment>
<dbReference type="PANTHER" id="PTHR31293:SF16">
    <property type="entry name" value="RNI-LIKE SUPERFAMILY PROTEIN"/>
    <property type="match status" value="1"/>
</dbReference>
<keyword evidence="3" id="KW-1185">Reference proteome</keyword>
<evidence type="ECO:0000259" key="1">
    <source>
        <dbReference type="Pfam" id="PF00646"/>
    </source>
</evidence>
<dbReference type="Pfam" id="PF00646">
    <property type="entry name" value="F-box"/>
    <property type="match status" value="1"/>
</dbReference>
<evidence type="ECO:0000313" key="3">
    <source>
        <dbReference type="Proteomes" id="UP001558713"/>
    </source>
</evidence>